<evidence type="ECO:0000313" key="2">
    <source>
        <dbReference type="EMBL" id="KAL0355467.1"/>
    </source>
</evidence>
<proteinExistence type="predicted"/>
<feature type="compositionally biased region" description="Low complexity" evidence="1">
    <location>
        <begin position="12"/>
        <end position="25"/>
    </location>
</feature>
<organism evidence="2">
    <name type="scientific">Sesamum radiatum</name>
    <name type="common">Black benniseed</name>
    <dbReference type="NCBI Taxonomy" id="300843"/>
    <lineage>
        <taxon>Eukaryota</taxon>
        <taxon>Viridiplantae</taxon>
        <taxon>Streptophyta</taxon>
        <taxon>Embryophyta</taxon>
        <taxon>Tracheophyta</taxon>
        <taxon>Spermatophyta</taxon>
        <taxon>Magnoliopsida</taxon>
        <taxon>eudicotyledons</taxon>
        <taxon>Gunneridae</taxon>
        <taxon>Pentapetalae</taxon>
        <taxon>asterids</taxon>
        <taxon>lamiids</taxon>
        <taxon>Lamiales</taxon>
        <taxon>Pedaliaceae</taxon>
        <taxon>Sesamum</taxon>
    </lineage>
</organism>
<dbReference type="AlphaFoldDB" id="A0AAW2PK50"/>
<evidence type="ECO:0000256" key="1">
    <source>
        <dbReference type="SAM" id="MobiDB-lite"/>
    </source>
</evidence>
<reference evidence="2" key="2">
    <citation type="journal article" date="2024" name="Plant">
        <title>Genomic evolution and insights into agronomic trait innovations of Sesamum species.</title>
        <authorList>
            <person name="Miao H."/>
            <person name="Wang L."/>
            <person name="Qu L."/>
            <person name="Liu H."/>
            <person name="Sun Y."/>
            <person name="Le M."/>
            <person name="Wang Q."/>
            <person name="Wei S."/>
            <person name="Zheng Y."/>
            <person name="Lin W."/>
            <person name="Duan Y."/>
            <person name="Cao H."/>
            <person name="Xiong S."/>
            <person name="Wang X."/>
            <person name="Wei L."/>
            <person name="Li C."/>
            <person name="Ma Q."/>
            <person name="Ju M."/>
            <person name="Zhao R."/>
            <person name="Li G."/>
            <person name="Mu C."/>
            <person name="Tian Q."/>
            <person name="Mei H."/>
            <person name="Zhang T."/>
            <person name="Gao T."/>
            <person name="Zhang H."/>
        </authorList>
    </citation>
    <scope>NUCLEOTIDE SEQUENCE</scope>
    <source>
        <strain evidence="2">G02</strain>
    </source>
</reference>
<sequence length="70" mass="7584">MSNRKKAKVGESSTQSRSRSSRATTVLPHAPRSLGGTSNSSHGLPMKGTMLFGVERSFYVRYSTNPPSLI</sequence>
<comment type="caution">
    <text evidence="2">The sequence shown here is derived from an EMBL/GenBank/DDBJ whole genome shotgun (WGS) entry which is preliminary data.</text>
</comment>
<reference evidence="2" key="1">
    <citation type="submission" date="2020-06" db="EMBL/GenBank/DDBJ databases">
        <authorList>
            <person name="Li T."/>
            <person name="Hu X."/>
            <person name="Zhang T."/>
            <person name="Song X."/>
            <person name="Zhang H."/>
            <person name="Dai N."/>
            <person name="Sheng W."/>
            <person name="Hou X."/>
            <person name="Wei L."/>
        </authorList>
    </citation>
    <scope>NUCLEOTIDE SEQUENCE</scope>
    <source>
        <strain evidence="2">G02</strain>
        <tissue evidence="2">Leaf</tissue>
    </source>
</reference>
<protein>
    <submittedName>
        <fullName evidence="2">Uncharacterized protein</fullName>
    </submittedName>
</protein>
<accession>A0AAW2PK50</accession>
<name>A0AAW2PK50_SESRA</name>
<gene>
    <name evidence="2" type="ORF">Sradi_3993600</name>
</gene>
<dbReference type="EMBL" id="JACGWJ010000017">
    <property type="protein sequence ID" value="KAL0355467.1"/>
    <property type="molecule type" value="Genomic_DNA"/>
</dbReference>
<feature type="region of interest" description="Disordered" evidence="1">
    <location>
        <begin position="1"/>
        <end position="45"/>
    </location>
</feature>